<reference evidence="2" key="1">
    <citation type="submission" date="2021-04" db="EMBL/GenBank/DDBJ databases">
        <authorList>
            <consortium name="Molecular Ecology Group"/>
        </authorList>
    </citation>
    <scope>NUCLEOTIDE SEQUENCE</scope>
</reference>
<comment type="caution">
    <text evidence="2">The sequence shown here is derived from an EMBL/GenBank/DDBJ whole genome shotgun (WGS) entry which is preliminary data.</text>
</comment>
<organism evidence="2 3">
    <name type="scientific">Candidula unifasciata</name>
    <dbReference type="NCBI Taxonomy" id="100452"/>
    <lineage>
        <taxon>Eukaryota</taxon>
        <taxon>Metazoa</taxon>
        <taxon>Spiralia</taxon>
        <taxon>Lophotrochozoa</taxon>
        <taxon>Mollusca</taxon>
        <taxon>Gastropoda</taxon>
        <taxon>Heterobranchia</taxon>
        <taxon>Euthyneura</taxon>
        <taxon>Panpulmonata</taxon>
        <taxon>Eupulmonata</taxon>
        <taxon>Stylommatophora</taxon>
        <taxon>Helicina</taxon>
        <taxon>Helicoidea</taxon>
        <taxon>Geomitridae</taxon>
        <taxon>Candidula</taxon>
    </lineage>
</organism>
<feature type="non-terminal residue" evidence="2">
    <location>
        <position position="1"/>
    </location>
</feature>
<evidence type="ECO:0000313" key="2">
    <source>
        <dbReference type="EMBL" id="CAG5120469.1"/>
    </source>
</evidence>
<dbReference type="SUPFAM" id="SSF53300">
    <property type="entry name" value="vWA-like"/>
    <property type="match status" value="1"/>
</dbReference>
<dbReference type="OrthoDB" id="10256829at2759"/>
<accession>A0A8S3YUH2</accession>
<evidence type="ECO:0000259" key="1">
    <source>
        <dbReference type="Pfam" id="PF00092"/>
    </source>
</evidence>
<dbReference type="Proteomes" id="UP000678393">
    <property type="component" value="Unassembled WGS sequence"/>
</dbReference>
<dbReference type="AlphaFoldDB" id="A0A8S3YUH2"/>
<dbReference type="Gene3D" id="3.40.50.410">
    <property type="entry name" value="von Willebrand factor, type A domain"/>
    <property type="match status" value="1"/>
</dbReference>
<dbReference type="InterPro" id="IPR036465">
    <property type="entry name" value="vWFA_dom_sf"/>
</dbReference>
<evidence type="ECO:0000313" key="3">
    <source>
        <dbReference type="Proteomes" id="UP000678393"/>
    </source>
</evidence>
<protein>
    <recommendedName>
        <fullName evidence="1">VWFA domain-containing protein</fullName>
    </recommendedName>
</protein>
<proteinExistence type="predicted"/>
<keyword evidence="3" id="KW-1185">Reference proteome</keyword>
<dbReference type="EMBL" id="CAJHNH020000902">
    <property type="protein sequence ID" value="CAG5120469.1"/>
    <property type="molecule type" value="Genomic_DNA"/>
</dbReference>
<dbReference type="InterPro" id="IPR002035">
    <property type="entry name" value="VWF_A"/>
</dbReference>
<dbReference type="Pfam" id="PF00092">
    <property type="entry name" value="VWA"/>
    <property type="match status" value="1"/>
</dbReference>
<name>A0A8S3YUH2_9EUPU</name>
<feature type="domain" description="VWFA" evidence="1">
    <location>
        <begin position="4"/>
        <end position="46"/>
    </location>
</feature>
<sequence length="61" mass="6707">IRFARILKSKGIHIITIGVGKLIDKNELTRVASSPNSTFFTASYDVLEYIKSDLVAYTCAG</sequence>
<gene>
    <name evidence="2" type="ORF">CUNI_LOCUS6027</name>
</gene>